<comment type="caution">
    <text evidence="1">The sequence shown here is derived from an EMBL/GenBank/DDBJ whole genome shotgun (WGS) entry which is preliminary data.</text>
</comment>
<dbReference type="Proteomes" id="UP000796761">
    <property type="component" value="Unassembled WGS sequence"/>
</dbReference>
<evidence type="ECO:0000313" key="2">
    <source>
        <dbReference type="Proteomes" id="UP000796761"/>
    </source>
</evidence>
<reference evidence="1" key="1">
    <citation type="submission" date="2019-04" db="EMBL/GenBank/DDBJ databases">
        <title>Genome assembly of Zosterops borbonicus 15179.</title>
        <authorList>
            <person name="Leroy T."/>
            <person name="Anselmetti Y."/>
            <person name="Tilak M.-K."/>
            <person name="Nabholz B."/>
        </authorList>
    </citation>
    <scope>NUCLEOTIDE SEQUENCE</scope>
    <source>
        <strain evidence="1">HGM_15179</strain>
        <tissue evidence="1">Muscle</tissue>
    </source>
</reference>
<dbReference type="OrthoDB" id="276744at2759"/>
<dbReference type="EMBL" id="SWJQ01000007">
    <property type="protein sequence ID" value="TRZ26630.1"/>
    <property type="molecule type" value="Genomic_DNA"/>
</dbReference>
<proteinExistence type="predicted"/>
<accession>A0A8K1LTU6</accession>
<evidence type="ECO:0000313" key="1">
    <source>
        <dbReference type="EMBL" id="TRZ26630.1"/>
    </source>
</evidence>
<dbReference type="AlphaFoldDB" id="A0A8K1LTU6"/>
<gene>
    <name evidence="1" type="ORF">HGM15179_000401</name>
</gene>
<protein>
    <submittedName>
        <fullName evidence="1">Uncharacterized protein</fullName>
    </submittedName>
</protein>
<sequence>MLEKQYHGKDPGLWKVEFESAVPWQPGGPVVSWGASDTASQPGKGRHRPLCSALGQPYFEYFVFFGAFQYKKNIKLLESVQRRATCMMKGFEGKPFEEWLRSFGLFNLEKRRLKGDLIAVHNILMGVRGQADINLSGDQ</sequence>
<name>A0A8K1LTU6_9PASS</name>
<keyword evidence="2" id="KW-1185">Reference proteome</keyword>
<organism evidence="1 2">
    <name type="scientific">Zosterops borbonicus</name>
    <dbReference type="NCBI Taxonomy" id="364589"/>
    <lineage>
        <taxon>Eukaryota</taxon>
        <taxon>Metazoa</taxon>
        <taxon>Chordata</taxon>
        <taxon>Craniata</taxon>
        <taxon>Vertebrata</taxon>
        <taxon>Euteleostomi</taxon>
        <taxon>Archelosauria</taxon>
        <taxon>Archosauria</taxon>
        <taxon>Dinosauria</taxon>
        <taxon>Saurischia</taxon>
        <taxon>Theropoda</taxon>
        <taxon>Coelurosauria</taxon>
        <taxon>Aves</taxon>
        <taxon>Neognathae</taxon>
        <taxon>Neoaves</taxon>
        <taxon>Telluraves</taxon>
        <taxon>Australaves</taxon>
        <taxon>Passeriformes</taxon>
        <taxon>Sylvioidea</taxon>
        <taxon>Zosteropidae</taxon>
        <taxon>Zosterops</taxon>
    </lineage>
</organism>